<gene>
    <name evidence="11" type="ORF">BO71DRAFT_418437</name>
</gene>
<feature type="transmembrane region" description="Helical" evidence="9">
    <location>
        <begin position="642"/>
        <end position="659"/>
    </location>
</feature>
<dbReference type="CDD" id="cd12148">
    <property type="entry name" value="fungal_TF_MHR"/>
    <property type="match status" value="1"/>
</dbReference>
<evidence type="ECO:0000259" key="10">
    <source>
        <dbReference type="PROSITE" id="PS51502"/>
    </source>
</evidence>
<proteinExistence type="predicted"/>
<evidence type="ECO:0000256" key="9">
    <source>
        <dbReference type="SAM" id="Phobius"/>
    </source>
</evidence>
<accession>A0A319DDU8</accession>
<evidence type="ECO:0000256" key="8">
    <source>
        <dbReference type="SAM" id="MobiDB-lite"/>
    </source>
</evidence>
<dbReference type="Proteomes" id="UP000247810">
    <property type="component" value="Unassembled WGS sequence"/>
</dbReference>
<keyword evidence="9" id="KW-0472">Membrane</keyword>
<evidence type="ECO:0000313" key="12">
    <source>
        <dbReference type="Proteomes" id="UP000247810"/>
    </source>
</evidence>
<keyword evidence="7" id="KW-0539">Nucleus</keyword>
<dbReference type="GO" id="GO:0006351">
    <property type="term" value="P:DNA-templated transcription"/>
    <property type="evidence" value="ECO:0007669"/>
    <property type="project" value="InterPro"/>
</dbReference>
<dbReference type="GO" id="GO:0000981">
    <property type="term" value="F:DNA-binding transcription factor activity, RNA polymerase II-specific"/>
    <property type="evidence" value="ECO:0007669"/>
    <property type="project" value="TreeGrafter"/>
</dbReference>
<dbReference type="SMART" id="SM00906">
    <property type="entry name" value="Fungal_trans"/>
    <property type="match status" value="1"/>
</dbReference>
<dbReference type="GO" id="GO:0043565">
    <property type="term" value="F:sequence-specific DNA binding"/>
    <property type="evidence" value="ECO:0007669"/>
    <property type="project" value="TreeGrafter"/>
</dbReference>
<keyword evidence="9" id="KW-0812">Transmembrane</keyword>
<dbReference type="Gene3D" id="3.30.70.100">
    <property type="match status" value="1"/>
</dbReference>
<reference evidence="11 12" key="1">
    <citation type="submission" date="2018-02" db="EMBL/GenBank/DDBJ databases">
        <title>The genomes of Aspergillus section Nigri reveals drivers in fungal speciation.</title>
        <authorList>
            <consortium name="DOE Joint Genome Institute"/>
            <person name="Vesth T.C."/>
            <person name="Nybo J."/>
            <person name="Theobald S."/>
            <person name="Brandl J."/>
            <person name="Frisvad J.C."/>
            <person name="Nielsen K.F."/>
            <person name="Lyhne E.K."/>
            <person name="Kogle M.E."/>
            <person name="Kuo A."/>
            <person name="Riley R."/>
            <person name="Clum A."/>
            <person name="Nolan M."/>
            <person name="Lipzen A."/>
            <person name="Salamov A."/>
            <person name="Henrissat B."/>
            <person name="Wiebenga A."/>
            <person name="De vries R.P."/>
            <person name="Grigoriev I.V."/>
            <person name="Mortensen U.H."/>
            <person name="Andersen M.R."/>
            <person name="Baker S.E."/>
        </authorList>
    </citation>
    <scope>NUCLEOTIDE SEQUENCE [LARGE SCALE GENOMIC DNA]</scope>
    <source>
        <strain evidence="11 12">CBS 707.79</strain>
    </source>
</reference>
<keyword evidence="3" id="KW-0862">Zinc</keyword>
<dbReference type="InterPro" id="IPR007219">
    <property type="entry name" value="XnlR_reg_dom"/>
</dbReference>
<dbReference type="Pfam" id="PF04082">
    <property type="entry name" value="Fungal_trans"/>
    <property type="match status" value="1"/>
</dbReference>
<comment type="subcellular location">
    <subcellularLocation>
        <location evidence="1">Nucleus</location>
    </subcellularLocation>
</comment>
<feature type="compositionally biased region" description="Polar residues" evidence="8">
    <location>
        <begin position="235"/>
        <end position="245"/>
    </location>
</feature>
<keyword evidence="4" id="KW-0805">Transcription regulation</keyword>
<keyword evidence="2" id="KW-0479">Metal-binding</keyword>
<name>A0A319DDU8_9EURO</name>
<dbReference type="GO" id="GO:0008270">
    <property type="term" value="F:zinc ion binding"/>
    <property type="evidence" value="ECO:0007669"/>
    <property type="project" value="InterPro"/>
</dbReference>
<dbReference type="EMBL" id="KZ825850">
    <property type="protein sequence ID" value="PYH95590.1"/>
    <property type="molecule type" value="Genomic_DNA"/>
</dbReference>
<feature type="region of interest" description="Disordered" evidence="8">
    <location>
        <begin position="187"/>
        <end position="245"/>
    </location>
</feature>
<evidence type="ECO:0000313" key="11">
    <source>
        <dbReference type="EMBL" id="PYH95590.1"/>
    </source>
</evidence>
<evidence type="ECO:0000256" key="6">
    <source>
        <dbReference type="ARBA" id="ARBA00023163"/>
    </source>
</evidence>
<dbReference type="InterPro" id="IPR011008">
    <property type="entry name" value="Dimeric_a/b-barrel"/>
</dbReference>
<keyword evidence="9" id="KW-1133">Transmembrane helix</keyword>
<dbReference type="GO" id="GO:0005634">
    <property type="term" value="C:nucleus"/>
    <property type="evidence" value="ECO:0007669"/>
    <property type="project" value="UniProtKB-SubCell"/>
</dbReference>
<keyword evidence="6" id="KW-0804">Transcription</keyword>
<feature type="domain" description="Stress-response A/B barrel" evidence="10">
    <location>
        <begin position="3"/>
        <end position="101"/>
    </location>
</feature>
<sequence>MTLVHIVLFKFRPEITDEHRQKFVTELKKLKSLSCVKGGRLLVGGPSVTDPIERSKGFQISLVSFHENLAALTEYQASPEHHHVTSTYMFPYKEDLMRFDFEVDEEDEYMCNFPLLKWTRRGRSGIAPRVAAASDGRFASCHRAGVTCVNDGKQEVTRKYISNMENRIRWLESIVKENCSHVDLGREAQIDAPDDTPQPGTADDSMQYPGEGIGGGPPRGSEEPRFGQQLHPTHEQNANPVPGQQQAHEIGLVSLSSGGGARYIGPSSGYFFANRIFSSAGRRRKAKGVNKATAESAYLSAELLNNLTLLPTRKESAVELSVKYFQTVHLTYPFLHEPSHRMIIDRVYASQEENPLDLCQVYMVLAIAALNLSRQCKVHLPVEGYYASAMKYVQHVCTDGSLTALQCLLLLMVYALHNPSCNINIWNLNYQCLASVIDLGLQRDVRASSSLQISVFAQEMRTRVFWVAYTFDRVICTMMGRPIGFRDEACEIRFPLDIADHNLVNPDADQHESPSHISHAIHLFKLAKMNSEIKYIMHSIQRDVPAYAYPPLKDIFGWQRDMIDSLQTWLSEIPQSPQNGDDTMAQLCKTKYHETMILLLRPSPGIPNPSDEILDLCFHQAVDLLQGFGGLYRSGSLLYNRLLVHSVFLGALVLLYCIWKLPRTTATVRVDELMSNLSVAQNILSSIGEHWAEATRARDCIDELNQNTVNMISHTAEGNPRHSRSGVVQNADLVHLRQLQEQYPSPIQDFSEGFVNPIPESMSLVHTHGDMTSVTSDPMNLFDDLLQGDFQGWSGMSDIDGLLWELFNSSPQ</sequence>
<dbReference type="PANTHER" id="PTHR47782:SF1">
    <property type="entry name" value="PYRIMIDINE PATHWAY REGULATORY PROTEIN 1"/>
    <property type="match status" value="1"/>
</dbReference>
<dbReference type="SUPFAM" id="SSF54909">
    <property type="entry name" value="Dimeric alpha+beta barrel"/>
    <property type="match status" value="1"/>
</dbReference>
<evidence type="ECO:0000256" key="2">
    <source>
        <dbReference type="ARBA" id="ARBA00022723"/>
    </source>
</evidence>
<dbReference type="Pfam" id="PF07876">
    <property type="entry name" value="Dabb"/>
    <property type="match status" value="1"/>
</dbReference>
<dbReference type="SMART" id="SM00886">
    <property type="entry name" value="Dabb"/>
    <property type="match status" value="1"/>
</dbReference>
<dbReference type="PANTHER" id="PTHR47782">
    <property type="entry name" value="ZN(II)2CYS6 TRANSCRIPTION FACTOR (EUROFUNG)-RELATED"/>
    <property type="match status" value="1"/>
</dbReference>
<dbReference type="GO" id="GO:0045944">
    <property type="term" value="P:positive regulation of transcription by RNA polymerase II"/>
    <property type="evidence" value="ECO:0007669"/>
    <property type="project" value="TreeGrafter"/>
</dbReference>
<evidence type="ECO:0000256" key="1">
    <source>
        <dbReference type="ARBA" id="ARBA00004123"/>
    </source>
</evidence>
<organism evidence="11 12">
    <name type="scientific">Aspergillus ellipticus CBS 707.79</name>
    <dbReference type="NCBI Taxonomy" id="1448320"/>
    <lineage>
        <taxon>Eukaryota</taxon>
        <taxon>Fungi</taxon>
        <taxon>Dikarya</taxon>
        <taxon>Ascomycota</taxon>
        <taxon>Pezizomycotina</taxon>
        <taxon>Eurotiomycetes</taxon>
        <taxon>Eurotiomycetidae</taxon>
        <taxon>Eurotiales</taxon>
        <taxon>Aspergillaceae</taxon>
        <taxon>Aspergillus</taxon>
        <taxon>Aspergillus subgen. Circumdati</taxon>
    </lineage>
</organism>
<dbReference type="VEuPathDB" id="FungiDB:BO71DRAFT_418437"/>
<dbReference type="AlphaFoldDB" id="A0A319DDU8"/>
<protein>
    <recommendedName>
        <fullName evidence="10">Stress-response A/B barrel domain-containing protein</fullName>
    </recommendedName>
</protein>
<evidence type="ECO:0000256" key="7">
    <source>
        <dbReference type="ARBA" id="ARBA00023242"/>
    </source>
</evidence>
<dbReference type="STRING" id="1448320.A0A319DDU8"/>
<evidence type="ECO:0000256" key="5">
    <source>
        <dbReference type="ARBA" id="ARBA00023125"/>
    </source>
</evidence>
<keyword evidence="12" id="KW-1185">Reference proteome</keyword>
<keyword evidence="5" id="KW-0238">DNA-binding</keyword>
<evidence type="ECO:0000256" key="3">
    <source>
        <dbReference type="ARBA" id="ARBA00022833"/>
    </source>
</evidence>
<evidence type="ECO:0000256" key="4">
    <source>
        <dbReference type="ARBA" id="ARBA00023015"/>
    </source>
</evidence>
<dbReference type="OrthoDB" id="25921at2759"/>
<dbReference type="InterPro" id="IPR052202">
    <property type="entry name" value="Yeast_MetPath_Reg"/>
</dbReference>
<dbReference type="PROSITE" id="PS51502">
    <property type="entry name" value="S_R_A_B_BARREL"/>
    <property type="match status" value="1"/>
</dbReference>
<dbReference type="InterPro" id="IPR013097">
    <property type="entry name" value="Dabb"/>
</dbReference>